<dbReference type="Proteomes" id="UP000701853">
    <property type="component" value="Chromosome 7"/>
</dbReference>
<name>A0A8J6CVY2_9ROSI</name>
<dbReference type="FunFam" id="1.25.10.10:FF:000041">
    <property type="entry name" value="Serine/threonine protein phosphatase 2A regulatory subunit"/>
    <property type="match status" value="1"/>
</dbReference>
<evidence type="ECO:0000256" key="1">
    <source>
        <dbReference type="ARBA" id="ARBA00004496"/>
    </source>
</evidence>
<dbReference type="Pfam" id="PF01603">
    <property type="entry name" value="B56"/>
    <property type="match status" value="1"/>
</dbReference>
<dbReference type="PANTHER" id="PTHR32098:SF5">
    <property type="entry name" value="LYCOPENE BETA_EPSILON CYCLASE PROTEIN"/>
    <property type="match status" value="1"/>
</dbReference>
<dbReference type="EMBL" id="JAHUZN010000007">
    <property type="protein sequence ID" value="KAG8489427.1"/>
    <property type="molecule type" value="Genomic_DNA"/>
</dbReference>
<dbReference type="OrthoDB" id="4211at2759"/>
<feature type="compositionally biased region" description="Polar residues" evidence="4">
    <location>
        <begin position="29"/>
        <end position="42"/>
    </location>
</feature>
<dbReference type="GO" id="GO:0019888">
    <property type="term" value="F:protein phosphatase regulator activity"/>
    <property type="evidence" value="ECO:0007669"/>
    <property type="project" value="InterPro"/>
</dbReference>
<evidence type="ECO:0000313" key="6">
    <source>
        <dbReference type="Proteomes" id="UP000701853"/>
    </source>
</evidence>
<dbReference type="SUPFAM" id="SSF51905">
    <property type="entry name" value="FAD/NAD(P)-binding domain"/>
    <property type="match status" value="1"/>
</dbReference>
<dbReference type="GO" id="GO:0000159">
    <property type="term" value="C:protein phosphatase type 2A complex"/>
    <property type="evidence" value="ECO:0007669"/>
    <property type="project" value="InterPro"/>
</dbReference>
<dbReference type="InterPro" id="IPR036188">
    <property type="entry name" value="FAD/NAD-bd_sf"/>
</dbReference>
<protein>
    <submittedName>
        <fullName evidence="5">Uncharacterized protein</fullName>
    </submittedName>
</protein>
<sequence>MIKQIFGKLPRKPSKSSHNDSNGDGGVHDNSSLNSALGPNSLNNSKPGSASSKPSNSSRSNNGPLNSHSSTSNKSNHGKKTASLASQAGPISASGVYEALPSFRDVPSSEKQNLFLKKLSLCYVVFDFSDPSKNLREKEIKRQTLLELVDYISSVSSKFNEVAMQEVTRMVAANLFRTFPSPNHDSKILEMYDMEDEEPAMDPAWPHLQIVYEVLLRFVVSPEADAKLAKRYVDHPFVLKLLDLFDSDDQREREYLKTILHRIYGKFMVHRPFIRKAINNIFYRFIFETEKHNGIAELLEILGSIINGFALPLKEEHKLFLVRALIPLHKPKCVSMYHQQLSYCITQFVEKDFKLADTVIRGLLKYWPVTNSSKEVMFLGELEEVLEATQTAEFQRCMVPLFRQIGRCLNSLHFQVAERALFLWNNDHIRNLITQNRTVILPIIFPALERNTRGHWNPAVQSLTLNVRKIFSDADQAIFDECLARYQEDEAKQKELQEKRELTWKRLEDVAASKVVSNEAVMVSKSISSIAIDKSTAPKATAMKLVQPKTKMKMKMKIKRQSGNRKLFYMLSGTTMMVLLRPFNGVSPYPSKHPLVHRNRQTALRGTIYMSAQTQAVPSRTQRIMESISVCGEVGGAGGAYSYNALKRLDGIWSSICSTQTVQQAPQQVVSSFPSVSSRSVLAEKQVDKCDVVVCGGTLGIFIATALIAKGLKVCIVERNILKGREQEWNISRKELMELVEAGILDEDDIEEVTAMSFNPNRCGFENKGEIWVEDILNLGVSPVKLIEIVKKRFVSFGGVIFEGCSVSSISIYDDAAILQLAEGNILSSRLIIDAMGNFSPVVKQIRGGRKPDGVCLVVGSCARGFKENSTSDVIYSSSSVKKVGNADVQYFWEAFPAGSGPLDRTTYMFTYVNPQPTSPKLEELLEDYWDLMPKYQGVSMDSLEILRVIYGIFPTYRDSPLPAAFNRVLQFGDASGIQSPVSFGGFGSLTRHLGRLSNGIYEAIDGNFLDSYSLSLLNPYMPNLSASWLFQRAMSAKKQSNVPPDFINELLDINFKSMERLGDPVLRPFLQFGPLAKTLGLVMLTKPQILPSIFKQVDIPVLIDWSRHFFMLGYYTFLSTFMDPVIRSWLNGLPSKVKYEWKRHLEAWKYGSGLDYRL</sequence>
<dbReference type="Gene3D" id="3.50.50.60">
    <property type="entry name" value="FAD/NAD(P)-binding domain"/>
    <property type="match status" value="1"/>
</dbReference>
<dbReference type="SUPFAM" id="SSF48371">
    <property type="entry name" value="ARM repeat"/>
    <property type="match status" value="1"/>
</dbReference>
<dbReference type="GO" id="GO:0007165">
    <property type="term" value="P:signal transduction"/>
    <property type="evidence" value="ECO:0007669"/>
    <property type="project" value="InterPro"/>
</dbReference>
<keyword evidence="6" id="KW-1185">Reference proteome</keyword>
<keyword evidence="3" id="KW-0963">Cytoplasm</keyword>
<comment type="caution">
    <text evidence="5">The sequence shown here is derived from an EMBL/GenBank/DDBJ whole genome shotgun (WGS) entry which is preliminary data.</text>
</comment>
<dbReference type="Gene3D" id="1.25.10.10">
    <property type="entry name" value="Leucine-rich Repeat Variant"/>
    <property type="match status" value="1"/>
</dbReference>
<comment type="similarity">
    <text evidence="2">Belongs to the phosphatase 2A regulatory subunit B56 family.</text>
</comment>
<evidence type="ECO:0000256" key="3">
    <source>
        <dbReference type="ARBA" id="ARBA00022490"/>
    </source>
</evidence>
<dbReference type="PANTHER" id="PTHR32098">
    <property type="entry name" value="LYCOPENE BETA/EPSILON CYCLASE PROTEIN"/>
    <property type="match status" value="1"/>
</dbReference>
<evidence type="ECO:0000313" key="5">
    <source>
        <dbReference type="EMBL" id="KAG8489427.1"/>
    </source>
</evidence>
<dbReference type="InterPro" id="IPR002554">
    <property type="entry name" value="PP2A_B56"/>
</dbReference>
<dbReference type="InterPro" id="IPR016024">
    <property type="entry name" value="ARM-type_fold"/>
</dbReference>
<dbReference type="AlphaFoldDB" id="A0A8J6CVY2"/>
<reference evidence="5 6" key="1">
    <citation type="journal article" date="2021" name="bioRxiv">
        <title>The Gossypium anomalum genome as a resource for cotton improvement and evolutionary analysis of hybrid incompatibility.</title>
        <authorList>
            <person name="Grover C.E."/>
            <person name="Yuan D."/>
            <person name="Arick M.A."/>
            <person name="Miller E.R."/>
            <person name="Hu G."/>
            <person name="Peterson D.G."/>
            <person name="Wendel J.F."/>
            <person name="Udall J.A."/>
        </authorList>
    </citation>
    <scope>NUCLEOTIDE SEQUENCE [LARGE SCALE GENOMIC DNA]</scope>
    <source>
        <strain evidence="5">JFW-Udall</strain>
        <tissue evidence="5">Leaf</tissue>
    </source>
</reference>
<accession>A0A8J6CVY2</accession>
<gene>
    <name evidence="5" type="ORF">CXB51_017832</name>
</gene>
<feature type="region of interest" description="Disordered" evidence="4">
    <location>
        <begin position="1"/>
        <end position="87"/>
    </location>
</feature>
<feature type="compositionally biased region" description="Low complexity" evidence="4">
    <location>
        <begin position="43"/>
        <end position="75"/>
    </location>
</feature>
<evidence type="ECO:0000256" key="4">
    <source>
        <dbReference type="SAM" id="MobiDB-lite"/>
    </source>
</evidence>
<comment type="subcellular location">
    <subcellularLocation>
        <location evidence="1">Cytoplasm</location>
    </subcellularLocation>
</comment>
<organism evidence="5 6">
    <name type="scientific">Gossypium anomalum</name>
    <dbReference type="NCBI Taxonomy" id="47600"/>
    <lineage>
        <taxon>Eukaryota</taxon>
        <taxon>Viridiplantae</taxon>
        <taxon>Streptophyta</taxon>
        <taxon>Embryophyta</taxon>
        <taxon>Tracheophyta</taxon>
        <taxon>Spermatophyta</taxon>
        <taxon>Magnoliopsida</taxon>
        <taxon>eudicotyledons</taxon>
        <taxon>Gunneridae</taxon>
        <taxon>Pentapetalae</taxon>
        <taxon>rosids</taxon>
        <taxon>malvids</taxon>
        <taxon>Malvales</taxon>
        <taxon>Malvaceae</taxon>
        <taxon>Malvoideae</taxon>
        <taxon>Gossypium</taxon>
    </lineage>
</organism>
<dbReference type="GO" id="GO:0005737">
    <property type="term" value="C:cytoplasm"/>
    <property type="evidence" value="ECO:0007669"/>
    <property type="project" value="UniProtKB-SubCell"/>
</dbReference>
<evidence type="ECO:0000256" key="2">
    <source>
        <dbReference type="ARBA" id="ARBA00009745"/>
    </source>
</evidence>
<proteinExistence type="inferred from homology"/>
<dbReference type="InterPro" id="IPR011989">
    <property type="entry name" value="ARM-like"/>
</dbReference>